<reference evidence="2" key="1">
    <citation type="submission" date="2009-11" db="EMBL/GenBank/DDBJ databases">
        <authorList>
            <consortium name="The Broad Institute Genome Sequencing Platform"/>
            <person name="Ward D."/>
            <person name="Feldgarden M."/>
            <person name="Earl A."/>
            <person name="Young S.K."/>
            <person name="Zeng Q."/>
            <person name="Koehrsen M."/>
            <person name="Alvarado L."/>
            <person name="Berlin A."/>
            <person name="Bochicchio J."/>
            <person name="Borenstein D."/>
            <person name="Chapman S.B."/>
            <person name="Chen Z."/>
            <person name="Engels R."/>
            <person name="Freedman E."/>
            <person name="Gellesch M."/>
            <person name="Goldberg J."/>
            <person name="Griggs A."/>
            <person name="Gujja S."/>
            <person name="Heilman E."/>
            <person name="Heiman D."/>
            <person name="Hepburn T."/>
            <person name="Howarth C."/>
            <person name="Jen D."/>
            <person name="Larson L."/>
            <person name="Lewis B."/>
            <person name="Mehta T."/>
            <person name="Park D."/>
            <person name="Pearson M."/>
            <person name="Roberts A."/>
            <person name="Saif S."/>
            <person name="Shea T."/>
            <person name="Shenoy N."/>
            <person name="Sisk P."/>
            <person name="Stolte C."/>
            <person name="Sykes S."/>
            <person name="Thomson T."/>
            <person name="Walk T."/>
            <person name="White J."/>
            <person name="Yandava C."/>
            <person name="Izard J."/>
            <person name="Baranova O.V."/>
            <person name="Blanton J.M."/>
            <person name="Tanner A.C."/>
            <person name="Dewhirst F.E."/>
            <person name="Haas B."/>
            <person name="Nusbaum C."/>
            <person name="Birren B."/>
        </authorList>
    </citation>
    <scope>NUCLEOTIDE SEQUENCE [LARGE SCALE GENOMIC DNA]</scope>
    <source>
        <strain evidence="2">1-1 BBBD Race 1</strain>
    </source>
</reference>
<feature type="compositionally biased region" description="Low complexity" evidence="1">
    <location>
        <begin position="274"/>
        <end position="285"/>
    </location>
</feature>
<sequence>MAQQVRFFVRKSQFKDVLETLDGYDPPNWKSLKAAMVAYWGQVDTARFTLPDLEGLVQSWISKGGVTSVVDYQDFRRVWEPIQSYLLRKAHIDSVEEVRTLYYRSLSPGVQERVRDHLIKAKTMITTLDNQFKLPNFEILKTAVAEKSNDIMQKIEQDRRPKAPATSEKPPVTVDDISKMLQSFEQQIEKKFLSAAVPSGGASSSKERGPMADSTCGRLFSLPTVGKCSCSGISSRVWFFESLVSSGGFFSDLFWNVRGRSCAAQARSAQTLQGSDGSSFGGSASCQEGYGA</sequence>
<proteinExistence type="predicted"/>
<evidence type="ECO:0000313" key="2">
    <source>
        <dbReference type="EMBL" id="OAV85256.1"/>
    </source>
</evidence>
<dbReference type="EMBL" id="ADAS02005616">
    <property type="protein sequence ID" value="OAV85256.1"/>
    <property type="molecule type" value="Genomic_DNA"/>
</dbReference>
<reference evidence="3 4" key="3">
    <citation type="journal article" date="2017" name="G3 (Bethesda)">
        <title>Comparative analysis highlights variable genome content of wheat rusts and divergence of the mating loci.</title>
        <authorList>
            <person name="Cuomo C.A."/>
            <person name="Bakkeren G."/>
            <person name="Khalil H.B."/>
            <person name="Panwar V."/>
            <person name="Joly D."/>
            <person name="Linning R."/>
            <person name="Sakthikumar S."/>
            <person name="Song X."/>
            <person name="Adiconis X."/>
            <person name="Fan L."/>
            <person name="Goldberg J.M."/>
            <person name="Levin J.Z."/>
            <person name="Young S."/>
            <person name="Zeng Q."/>
            <person name="Anikster Y."/>
            <person name="Bruce M."/>
            <person name="Wang M."/>
            <person name="Yin C."/>
            <person name="McCallum B."/>
            <person name="Szabo L.J."/>
            <person name="Hulbert S."/>
            <person name="Chen X."/>
            <person name="Fellers J.P."/>
        </authorList>
    </citation>
    <scope>NUCLEOTIDE SEQUENCE</scope>
    <source>
        <strain evidence="3">isolate 1-1 / race 1 (BBBD)</strain>
        <strain evidence="4">Isolate 1-1 / race 1 (BBBD)</strain>
    </source>
</reference>
<dbReference type="Proteomes" id="UP000005240">
    <property type="component" value="Unassembled WGS sequence"/>
</dbReference>
<dbReference type="STRING" id="630390.A0A180FXW3"/>
<accession>A0A180FXW3</accession>
<protein>
    <submittedName>
        <fullName evidence="2 3">Uncharacterized protein</fullName>
    </submittedName>
</protein>
<evidence type="ECO:0000313" key="4">
    <source>
        <dbReference type="Proteomes" id="UP000005240"/>
    </source>
</evidence>
<evidence type="ECO:0000256" key="1">
    <source>
        <dbReference type="SAM" id="MobiDB-lite"/>
    </source>
</evidence>
<feature type="region of interest" description="Disordered" evidence="1">
    <location>
        <begin position="272"/>
        <end position="292"/>
    </location>
</feature>
<reference evidence="2" key="2">
    <citation type="submission" date="2016-05" db="EMBL/GenBank/DDBJ databases">
        <title>Comparative analysis highlights variable genome content of wheat rusts and divergence of the mating loci.</title>
        <authorList>
            <person name="Cuomo C.A."/>
            <person name="Bakkeren G."/>
            <person name="Szabo L."/>
            <person name="Khalil H."/>
            <person name="Joly D."/>
            <person name="Goldberg J."/>
            <person name="Young S."/>
            <person name="Zeng Q."/>
            <person name="Fellers J."/>
        </authorList>
    </citation>
    <scope>NUCLEOTIDE SEQUENCE [LARGE SCALE GENOMIC DNA]</scope>
    <source>
        <strain evidence="2">1-1 BBBD Race 1</strain>
    </source>
</reference>
<dbReference type="VEuPathDB" id="FungiDB:PTTG_06052"/>
<keyword evidence="4" id="KW-1185">Reference proteome</keyword>
<name>A0A180FXW3_PUCT1</name>
<gene>
    <name evidence="2" type="ORF">PTTG_06052</name>
</gene>
<dbReference type="AlphaFoldDB" id="A0A180FXW3"/>
<dbReference type="EnsemblFungi" id="PTTG_06052-t43_1">
    <property type="protein sequence ID" value="PTTG_06052-t43_1-p1"/>
    <property type="gene ID" value="PTTG_06052"/>
</dbReference>
<organism evidence="2">
    <name type="scientific">Puccinia triticina (isolate 1-1 / race 1 (BBBD))</name>
    <name type="common">Brown leaf rust fungus</name>
    <dbReference type="NCBI Taxonomy" id="630390"/>
    <lineage>
        <taxon>Eukaryota</taxon>
        <taxon>Fungi</taxon>
        <taxon>Dikarya</taxon>
        <taxon>Basidiomycota</taxon>
        <taxon>Pucciniomycotina</taxon>
        <taxon>Pucciniomycetes</taxon>
        <taxon>Pucciniales</taxon>
        <taxon>Pucciniaceae</taxon>
        <taxon>Puccinia</taxon>
    </lineage>
</organism>
<dbReference type="OrthoDB" id="2501372at2759"/>
<reference evidence="3" key="4">
    <citation type="submission" date="2025-05" db="UniProtKB">
        <authorList>
            <consortium name="EnsemblFungi"/>
        </authorList>
    </citation>
    <scope>IDENTIFICATION</scope>
    <source>
        <strain evidence="3">isolate 1-1 / race 1 (BBBD)</strain>
    </source>
</reference>
<evidence type="ECO:0000313" key="3">
    <source>
        <dbReference type="EnsemblFungi" id="PTTG_06052-t43_1-p1"/>
    </source>
</evidence>